<dbReference type="AlphaFoldDB" id="A0A371B9V6"/>
<evidence type="ECO:0000313" key="3">
    <source>
        <dbReference type="EMBL" id="RDV04193.1"/>
    </source>
</evidence>
<evidence type="ECO:0000256" key="1">
    <source>
        <dbReference type="SAM" id="MobiDB-lite"/>
    </source>
</evidence>
<gene>
    <name evidence="3" type="ORF">DXH78_06110</name>
</gene>
<keyword evidence="4" id="KW-1185">Reference proteome</keyword>
<dbReference type="RefSeq" id="WP_115516219.1">
    <property type="nucleotide sequence ID" value="NZ_QRGO01000001.1"/>
</dbReference>
<feature type="signal peptide" evidence="2">
    <location>
        <begin position="1"/>
        <end position="26"/>
    </location>
</feature>
<reference evidence="4" key="1">
    <citation type="submission" date="2018-08" db="EMBL/GenBank/DDBJ databases">
        <authorList>
            <person name="Kim S.-J."/>
            <person name="Jung G.-Y."/>
        </authorList>
    </citation>
    <scope>NUCLEOTIDE SEQUENCE [LARGE SCALE GENOMIC DNA]</scope>
    <source>
        <strain evidence="4">GY_H</strain>
    </source>
</reference>
<dbReference type="OrthoDB" id="8138536at2"/>
<evidence type="ECO:0000256" key="2">
    <source>
        <dbReference type="SAM" id="SignalP"/>
    </source>
</evidence>
<feature type="chain" id="PRO_5016836491" evidence="2">
    <location>
        <begin position="27"/>
        <end position="118"/>
    </location>
</feature>
<proteinExistence type="predicted"/>
<feature type="compositionally biased region" description="Polar residues" evidence="1">
    <location>
        <begin position="81"/>
        <end position="101"/>
    </location>
</feature>
<sequence>MHLKFVAVSCAAAIGALALLSAPADAQTTQKRTYSNRNNTVVVTRGEDGKTRTRIIIEKRSYLDPGTEVLPGSRHDLDYAQNPNHRATGILDNTSAGTSQLPLPGPWDSGRNGPWLKF</sequence>
<dbReference type="Proteomes" id="UP000263993">
    <property type="component" value="Unassembled WGS sequence"/>
</dbReference>
<accession>A0A371B9V6</accession>
<keyword evidence="2" id="KW-0732">Signal</keyword>
<comment type="caution">
    <text evidence="3">The sequence shown here is derived from an EMBL/GenBank/DDBJ whole genome shotgun (WGS) entry which is preliminary data.</text>
</comment>
<evidence type="ECO:0000313" key="4">
    <source>
        <dbReference type="Proteomes" id="UP000263993"/>
    </source>
</evidence>
<feature type="region of interest" description="Disordered" evidence="1">
    <location>
        <begin position="73"/>
        <end position="118"/>
    </location>
</feature>
<organism evidence="3 4">
    <name type="scientific">Undibacter mobilis</name>
    <dbReference type="NCBI Taxonomy" id="2292256"/>
    <lineage>
        <taxon>Bacteria</taxon>
        <taxon>Pseudomonadati</taxon>
        <taxon>Pseudomonadota</taxon>
        <taxon>Alphaproteobacteria</taxon>
        <taxon>Hyphomicrobiales</taxon>
        <taxon>Nitrobacteraceae</taxon>
        <taxon>Undibacter</taxon>
    </lineage>
</organism>
<protein>
    <submittedName>
        <fullName evidence="3">Uncharacterized protein</fullName>
    </submittedName>
</protein>
<name>A0A371B9V6_9BRAD</name>
<dbReference type="EMBL" id="QRGO01000001">
    <property type="protein sequence ID" value="RDV04193.1"/>
    <property type="molecule type" value="Genomic_DNA"/>
</dbReference>